<dbReference type="Gene3D" id="2.160.20.10">
    <property type="entry name" value="Single-stranded right-handed beta-helix, Pectin lyase-like"/>
    <property type="match status" value="1"/>
</dbReference>
<gene>
    <name evidence="2" type="ORF">ALC57_14347</name>
</gene>
<evidence type="ECO:0000313" key="2">
    <source>
        <dbReference type="EMBL" id="KYN13334.1"/>
    </source>
</evidence>
<evidence type="ECO:0000313" key="3">
    <source>
        <dbReference type="Proteomes" id="UP000078492"/>
    </source>
</evidence>
<name>A0A195DLF7_9HYME</name>
<feature type="transmembrane region" description="Helical" evidence="1">
    <location>
        <begin position="511"/>
        <end position="535"/>
    </location>
</feature>
<keyword evidence="1" id="KW-0812">Transmembrane</keyword>
<keyword evidence="3" id="KW-1185">Reference proteome</keyword>
<evidence type="ECO:0008006" key="4">
    <source>
        <dbReference type="Google" id="ProtNLM"/>
    </source>
</evidence>
<evidence type="ECO:0000256" key="1">
    <source>
        <dbReference type="SAM" id="Phobius"/>
    </source>
</evidence>
<dbReference type="InterPro" id="IPR012334">
    <property type="entry name" value="Pectin_lyas_fold"/>
</dbReference>
<sequence>MPKVHKKGNPLRIIVSCINNPQYKLASYLKQIIDKSVNKSFGYIIYYHYVGDILVALPFYHEKNITDLIDILLANDYPLQTIFSTINGRIKKLAKRKNLYDNKIVLNTNDNIITKYFLISYVQNISEKFKSIADKIKHKIVHKPINNLNSVIKTELILTTEGDRRLSPHTSRILVSNCSSVMLANSSLVSMTGLRSVDLVNVANLTLVRQSFELSPYSTRTRIYVRNSSIDVMPSFVFRGDVEAITFENVRIGQLSAFSFANLIHTENLRLENCRVETTEAQAFKKFEVGYLHVIGGTFGDQMPTRTMNDIEVYHKFMLDGVRMGVVRSNAFIVKSPRTVAIQNCIVDNLESEAFDVTAQGAVIIKNNTFGSISVGAFLGIRADRETRSPPSSASLTHDLIFKNNSVSNFEEGSLMFDRTSFRPELDNLIISIPCDCQMLPVWKNYVLNYTNVYSRFFARENLFVPPQSQLQEPINETPETFLCLDGGIDGTPIGFADYEGRHCSLGGSTLIFILIIVGAILALIIGVCLIVWCCRRRRQNNRKKWISVPTNAPDVVSKKNGVIGREAATSGAPVDSRITMVVPDGRLYRETEFHVIVEKAEPLTTEL</sequence>
<keyword evidence="1" id="KW-0472">Membrane</keyword>
<dbReference type="SUPFAM" id="SSF52058">
    <property type="entry name" value="L domain-like"/>
    <property type="match status" value="1"/>
</dbReference>
<dbReference type="SUPFAM" id="SSF51126">
    <property type="entry name" value="Pectin lyase-like"/>
    <property type="match status" value="1"/>
</dbReference>
<dbReference type="STRING" id="471704.A0A195DLF7"/>
<accession>A0A195DLF7</accession>
<keyword evidence="1" id="KW-1133">Transmembrane helix</keyword>
<reference evidence="2 3" key="1">
    <citation type="submission" date="2015-09" db="EMBL/GenBank/DDBJ databases">
        <title>Trachymyrmex cornetzi WGS genome.</title>
        <authorList>
            <person name="Nygaard S."/>
            <person name="Hu H."/>
            <person name="Boomsma J."/>
            <person name="Zhang G."/>
        </authorList>
    </citation>
    <scope>NUCLEOTIDE SEQUENCE [LARGE SCALE GENOMIC DNA]</scope>
    <source>
        <strain evidence="2">Tcor2-1</strain>
        <tissue evidence="2">Whole body</tissue>
    </source>
</reference>
<dbReference type="AlphaFoldDB" id="A0A195DLF7"/>
<dbReference type="EMBL" id="KQ980765">
    <property type="protein sequence ID" value="KYN13334.1"/>
    <property type="molecule type" value="Genomic_DNA"/>
</dbReference>
<protein>
    <recommendedName>
        <fullName evidence="4">Right handed beta helix domain-containing protein</fullName>
    </recommendedName>
</protein>
<dbReference type="Proteomes" id="UP000078492">
    <property type="component" value="Unassembled WGS sequence"/>
</dbReference>
<dbReference type="InterPro" id="IPR011050">
    <property type="entry name" value="Pectin_lyase_fold/virulence"/>
</dbReference>
<proteinExistence type="predicted"/>
<organism evidence="2 3">
    <name type="scientific">Trachymyrmex cornetzi</name>
    <dbReference type="NCBI Taxonomy" id="471704"/>
    <lineage>
        <taxon>Eukaryota</taxon>
        <taxon>Metazoa</taxon>
        <taxon>Ecdysozoa</taxon>
        <taxon>Arthropoda</taxon>
        <taxon>Hexapoda</taxon>
        <taxon>Insecta</taxon>
        <taxon>Pterygota</taxon>
        <taxon>Neoptera</taxon>
        <taxon>Endopterygota</taxon>
        <taxon>Hymenoptera</taxon>
        <taxon>Apocrita</taxon>
        <taxon>Aculeata</taxon>
        <taxon>Formicoidea</taxon>
        <taxon>Formicidae</taxon>
        <taxon>Myrmicinae</taxon>
        <taxon>Trachymyrmex</taxon>
    </lineage>
</organism>